<dbReference type="KEGG" id="dfn:CVE23_15580"/>
<keyword evidence="2" id="KW-1003">Cell membrane</keyword>
<dbReference type="PROSITE" id="PS50928">
    <property type="entry name" value="ABC_TM1"/>
    <property type="match status" value="1"/>
</dbReference>
<keyword evidence="4 6" id="KW-1133">Transmembrane helix</keyword>
<comment type="subcellular location">
    <subcellularLocation>
        <location evidence="1">Cell inner membrane</location>
        <topology evidence="1">Multi-pass membrane protein</topology>
    </subcellularLocation>
    <subcellularLocation>
        <location evidence="6">Cell membrane</location>
        <topology evidence="6">Multi-pass membrane protein</topology>
    </subcellularLocation>
</comment>
<feature type="transmembrane region" description="Helical" evidence="6">
    <location>
        <begin position="24"/>
        <end position="48"/>
    </location>
</feature>
<protein>
    <submittedName>
        <fullName evidence="8">Phosphate ABC transporter permease</fullName>
    </submittedName>
</protein>
<keyword evidence="6" id="KW-0813">Transport</keyword>
<feature type="transmembrane region" description="Helical" evidence="6">
    <location>
        <begin position="483"/>
        <end position="505"/>
    </location>
</feature>
<dbReference type="InterPro" id="IPR000515">
    <property type="entry name" value="MetI-like"/>
</dbReference>
<feature type="domain" description="ABC transmembrane type-1" evidence="7">
    <location>
        <begin position="416"/>
        <end position="700"/>
    </location>
</feature>
<sequence>MADTGNLPYRDRQRAFIDRLTRRIVVGSGWLVLLALLLIFFYLLYVVIPLFSSASIRPLAPVAVDTREPALALGINDNGRWAFRVDTAGYGEFIALERGQSVARVPLAPSVALAAMSVGERPLLVMGQADGALSMVRPEMPLSGAGAPQWRYPLGERPLLLAGALPPLRQLAVAESGDVLRVAMIGGDNLLQLYSLTAAGAQSVGQARLTEPAEQLLLTPDGQQLYTLNDNRLTVWQHGEQALTARETVTLPGTAPLSLSLLAGGHSLLVKSADGRVSQWFDTPAAQGPRLSEIRTFPTVGRQLQLVIEPRRRVFATLDPQGHFSLFASKQSGELMSALLTPQARLAAFSPRGRALLVETDAGWQPYQLDNAYPDIGWRGLWQKLWYENYPEPDYVWQPTAADDSYQAKFSLVPLLTGTFKAALYAMLFAAPLALAAAIYTACFMAPALRRWVKPAMEIMGALPTVVIGLIAALWLAPHMAAYLAAILLLPPLWVLAVLGCGWLLEQLPGRWRRGVSTGWDALLLIPAMLLMLALACWLGPWLEMRLLGQPLWQWMGDHFSQRNTLVAGVALGFALIPLIFSLAEDALFSVPARLSQGSLALGATAWQTLWRVVLPSASSGIFAALMLSFGRAVGETMIVLMATGNTPVMNNSLFQGLRSLAANIAIEMPEAAMSSAHYRVLFLAALVLFVFTFVVNSLAEVIRQRLRRRYRDEGELS</sequence>
<dbReference type="Gene3D" id="1.10.3720.10">
    <property type="entry name" value="MetI-like"/>
    <property type="match status" value="1"/>
</dbReference>
<evidence type="ECO:0000256" key="5">
    <source>
        <dbReference type="ARBA" id="ARBA00023136"/>
    </source>
</evidence>
<dbReference type="GO" id="GO:0055085">
    <property type="term" value="P:transmembrane transport"/>
    <property type="evidence" value="ECO:0007669"/>
    <property type="project" value="InterPro"/>
</dbReference>
<dbReference type="InterPro" id="IPR035906">
    <property type="entry name" value="MetI-like_sf"/>
</dbReference>
<dbReference type="Proteomes" id="UP000231901">
    <property type="component" value="Chromosome"/>
</dbReference>
<feature type="transmembrane region" description="Helical" evidence="6">
    <location>
        <begin position="679"/>
        <end position="700"/>
    </location>
</feature>
<keyword evidence="2" id="KW-0997">Cell inner membrane</keyword>
<dbReference type="PANTHER" id="PTHR42727:SF1">
    <property type="entry name" value="PHOSPHATE TRANSPORT SYSTEM PERMEASE"/>
    <property type="match status" value="1"/>
</dbReference>
<dbReference type="AlphaFoldDB" id="A0A2K8QPG9"/>
<dbReference type="GO" id="GO:0005886">
    <property type="term" value="C:plasma membrane"/>
    <property type="evidence" value="ECO:0007669"/>
    <property type="project" value="UniProtKB-SubCell"/>
</dbReference>
<dbReference type="CDD" id="cd06261">
    <property type="entry name" value="TM_PBP2"/>
    <property type="match status" value="1"/>
</dbReference>
<dbReference type="RefSeq" id="WP_100849872.1">
    <property type="nucleotide sequence ID" value="NZ_BMJF01000006.1"/>
</dbReference>
<name>A0A2K8QPG9_9GAMM</name>
<dbReference type="PANTHER" id="PTHR42727">
    <property type="entry name" value="PHOSPHATE TRANSPORT SYSTEM PERMEASE PROTEIN"/>
    <property type="match status" value="1"/>
</dbReference>
<dbReference type="InterPro" id="IPR011044">
    <property type="entry name" value="Quino_amine_DH_bsu"/>
</dbReference>
<reference evidence="9" key="1">
    <citation type="journal article" date="2018" name="Genome Announc.">
        <title>Complete genome sequence of a Dickeya fangzhongdai type strain causing bleeding canker of pear tree trunks.</title>
        <authorList>
            <person name="Zhao Y."/>
            <person name="Tian Y."/>
            <person name="Li X."/>
            <person name="Hu B."/>
        </authorList>
    </citation>
    <scope>NUCLEOTIDE SEQUENCE [LARGE SCALE GENOMIC DNA]</scope>
    <source>
        <strain evidence="9">DSM 101947</strain>
    </source>
</reference>
<evidence type="ECO:0000313" key="9">
    <source>
        <dbReference type="Proteomes" id="UP000231901"/>
    </source>
</evidence>
<feature type="transmembrane region" description="Helical" evidence="6">
    <location>
        <begin position="459"/>
        <end position="477"/>
    </location>
</feature>
<evidence type="ECO:0000313" key="8">
    <source>
        <dbReference type="EMBL" id="ATZ95272.1"/>
    </source>
</evidence>
<dbReference type="EMBL" id="CP025003">
    <property type="protein sequence ID" value="ATZ95272.1"/>
    <property type="molecule type" value="Genomic_DNA"/>
</dbReference>
<evidence type="ECO:0000256" key="1">
    <source>
        <dbReference type="ARBA" id="ARBA00004429"/>
    </source>
</evidence>
<evidence type="ECO:0000256" key="2">
    <source>
        <dbReference type="ARBA" id="ARBA00022519"/>
    </source>
</evidence>
<gene>
    <name evidence="8" type="ORF">CVE23_15580</name>
</gene>
<feature type="transmembrane region" description="Helical" evidence="6">
    <location>
        <begin position="566"/>
        <end position="589"/>
    </location>
</feature>
<keyword evidence="9" id="KW-1185">Reference proteome</keyword>
<keyword evidence="3 6" id="KW-0812">Transmembrane</keyword>
<comment type="similarity">
    <text evidence="6">Belongs to the binding-protein-dependent transport system permease family.</text>
</comment>
<evidence type="ECO:0000256" key="6">
    <source>
        <dbReference type="RuleBase" id="RU363032"/>
    </source>
</evidence>
<evidence type="ECO:0000256" key="3">
    <source>
        <dbReference type="ARBA" id="ARBA00022692"/>
    </source>
</evidence>
<dbReference type="SUPFAM" id="SSF50969">
    <property type="entry name" value="YVTN repeat-like/Quinoprotein amine dehydrogenase"/>
    <property type="match status" value="1"/>
</dbReference>
<feature type="transmembrane region" description="Helical" evidence="6">
    <location>
        <begin position="610"/>
        <end position="630"/>
    </location>
</feature>
<dbReference type="Pfam" id="PF00528">
    <property type="entry name" value="BPD_transp_1"/>
    <property type="match status" value="1"/>
</dbReference>
<dbReference type="SUPFAM" id="SSF161098">
    <property type="entry name" value="MetI-like"/>
    <property type="match status" value="2"/>
</dbReference>
<keyword evidence="5 6" id="KW-0472">Membrane</keyword>
<feature type="transmembrane region" description="Helical" evidence="6">
    <location>
        <begin position="517"/>
        <end position="543"/>
    </location>
</feature>
<dbReference type="GeneID" id="66565747"/>
<proteinExistence type="inferred from homology"/>
<feature type="transmembrane region" description="Helical" evidence="6">
    <location>
        <begin position="422"/>
        <end position="447"/>
    </location>
</feature>
<accession>A0A2K8QPG9</accession>
<evidence type="ECO:0000256" key="4">
    <source>
        <dbReference type="ARBA" id="ARBA00022989"/>
    </source>
</evidence>
<dbReference type="InterPro" id="IPR015943">
    <property type="entry name" value="WD40/YVTN_repeat-like_dom_sf"/>
</dbReference>
<organism evidence="8 9">
    <name type="scientific">Dickeya fangzhongdai</name>
    <dbReference type="NCBI Taxonomy" id="1778540"/>
    <lineage>
        <taxon>Bacteria</taxon>
        <taxon>Pseudomonadati</taxon>
        <taxon>Pseudomonadota</taxon>
        <taxon>Gammaproteobacteria</taxon>
        <taxon>Enterobacterales</taxon>
        <taxon>Pectobacteriaceae</taxon>
        <taxon>Dickeya</taxon>
    </lineage>
</organism>
<evidence type="ECO:0000259" key="7">
    <source>
        <dbReference type="PROSITE" id="PS50928"/>
    </source>
</evidence>
<dbReference type="Gene3D" id="2.130.10.10">
    <property type="entry name" value="YVTN repeat-like/Quinoprotein amine dehydrogenase"/>
    <property type="match status" value="1"/>
</dbReference>